<evidence type="ECO:0000313" key="1">
    <source>
        <dbReference type="EMBL" id="CAL2101064.1"/>
    </source>
</evidence>
<name>A0ABM9P6R5_9FLAO</name>
<dbReference type="EMBL" id="CAXJIO010000001">
    <property type="protein sequence ID" value="CAL2101064.1"/>
    <property type="molecule type" value="Genomic_DNA"/>
</dbReference>
<organism evidence="1 2">
    <name type="scientific">Tenacibaculum polynesiense</name>
    <dbReference type="NCBI Taxonomy" id="3137857"/>
    <lineage>
        <taxon>Bacteria</taxon>
        <taxon>Pseudomonadati</taxon>
        <taxon>Bacteroidota</taxon>
        <taxon>Flavobacteriia</taxon>
        <taxon>Flavobacteriales</taxon>
        <taxon>Flavobacteriaceae</taxon>
        <taxon>Tenacibaculum</taxon>
    </lineage>
</organism>
<protein>
    <recommendedName>
        <fullName evidence="3">Methyl-accepting chemotaxis protein</fullName>
    </recommendedName>
</protein>
<evidence type="ECO:0000313" key="2">
    <source>
        <dbReference type="Proteomes" id="UP001497527"/>
    </source>
</evidence>
<dbReference type="RefSeq" id="WP_348719024.1">
    <property type="nucleotide sequence ID" value="NZ_CAXJIO010000001.1"/>
</dbReference>
<comment type="caution">
    <text evidence="1">The sequence shown here is derived from an EMBL/GenBank/DDBJ whole genome shotgun (WGS) entry which is preliminary data.</text>
</comment>
<accession>A0ABM9P6R5</accession>
<gene>
    <name evidence="1" type="ORF">T190423A01A_100052</name>
</gene>
<evidence type="ECO:0008006" key="3">
    <source>
        <dbReference type="Google" id="ProtNLM"/>
    </source>
</evidence>
<proteinExistence type="predicted"/>
<sequence length="161" mass="18710">MELANIEKLVEKYLDAETTLQEEKVLQEYFTSDNVAPHLYEYSYMFSYFKQSKDETFTKTIQLKPERTNKKNWKWLSVAASVVLLFSVFIGKQRYDEHLQEKQLQAQFAQVKEALQMVSVNLNKGNEALYAVSNNINKGQDAIGHLNTYEDTVNKVINTVK</sequence>
<dbReference type="Proteomes" id="UP001497527">
    <property type="component" value="Unassembled WGS sequence"/>
</dbReference>
<keyword evidence="2" id="KW-1185">Reference proteome</keyword>
<reference evidence="1 2" key="1">
    <citation type="submission" date="2024-05" db="EMBL/GenBank/DDBJ databases">
        <authorList>
            <person name="Duchaud E."/>
        </authorList>
    </citation>
    <scope>NUCLEOTIDE SEQUENCE [LARGE SCALE GENOMIC DNA]</scope>
    <source>
        <strain evidence="1">Ena-SAMPLE-TAB-13-05-2024-13:56:06:370-140308</strain>
    </source>
</reference>